<dbReference type="AlphaFoldDB" id="A0A0R1Q8K4"/>
<dbReference type="GO" id="GO:0008764">
    <property type="term" value="F:UDP-N-acetylmuramoylalanine-D-glutamate ligase activity"/>
    <property type="evidence" value="ECO:0007669"/>
    <property type="project" value="UniProtKB-UniRule"/>
</dbReference>
<dbReference type="GO" id="GO:0051301">
    <property type="term" value="P:cell division"/>
    <property type="evidence" value="ECO:0007669"/>
    <property type="project" value="UniProtKB-KW"/>
</dbReference>
<keyword evidence="9 19" id="KW-0132">Cell division</keyword>
<proteinExistence type="inferred from homology"/>
<protein>
    <recommendedName>
        <fullName evidence="6 19">UDP-N-acetylmuramoylalanine--D-glutamate ligase</fullName>
        <ecNumber evidence="5 19">6.3.2.9</ecNumber>
    </recommendedName>
    <alternativeName>
        <fullName evidence="17 19">D-glutamic acid-adding enzyme</fullName>
    </alternativeName>
    <alternativeName>
        <fullName evidence="16 19">UDP-N-acetylmuramoyl-L-alanyl-D-glutamate synthetase</fullName>
    </alternativeName>
</protein>
<dbReference type="HAMAP" id="MF_00639">
    <property type="entry name" value="MurD"/>
    <property type="match status" value="1"/>
</dbReference>
<evidence type="ECO:0000256" key="17">
    <source>
        <dbReference type="ARBA" id="ARBA00032324"/>
    </source>
</evidence>
<evidence type="ECO:0000259" key="21">
    <source>
        <dbReference type="Pfam" id="PF02875"/>
    </source>
</evidence>
<evidence type="ECO:0000256" key="1">
    <source>
        <dbReference type="ARBA" id="ARBA00002734"/>
    </source>
</evidence>
<reference evidence="23 24" key="1">
    <citation type="journal article" date="2015" name="Genome Announc.">
        <title>Expanding the biotechnology potential of lactobacilli through comparative genomics of 213 strains and associated genera.</title>
        <authorList>
            <person name="Sun Z."/>
            <person name="Harris H.M."/>
            <person name="McCann A."/>
            <person name="Guo C."/>
            <person name="Argimon S."/>
            <person name="Zhang W."/>
            <person name="Yang X."/>
            <person name="Jeffery I.B."/>
            <person name="Cooney J.C."/>
            <person name="Kagawa T.F."/>
            <person name="Liu W."/>
            <person name="Song Y."/>
            <person name="Salvetti E."/>
            <person name="Wrobel A."/>
            <person name="Rasinkangas P."/>
            <person name="Parkhill J."/>
            <person name="Rea M.C."/>
            <person name="O'Sullivan O."/>
            <person name="Ritari J."/>
            <person name="Douillard F.P."/>
            <person name="Paul Ross R."/>
            <person name="Yang R."/>
            <person name="Briner A.E."/>
            <person name="Felis G.E."/>
            <person name="de Vos W.M."/>
            <person name="Barrangou R."/>
            <person name="Klaenhammer T.R."/>
            <person name="Caufield P.W."/>
            <person name="Cui Y."/>
            <person name="Zhang H."/>
            <person name="O'Toole P.W."/>
        </authorList>
    </citation>
    <scope>NUCLEOTIDE SEQUENCE [LARGE SCALE GENOMIC DNA]</scope>
    <source>
        <strain evidence="23 24">DSM 19971</strain>
    </source>
</reference>
<comment type="subcellular location">
    <subcellularLocation>
        <location evidence="2 19 20">Cytoplasm</location>
    </subcellularLocation>
</comment>
<comment type="catalytic activity">
    <reaction evidence="18 19 20">
        <text>UDP-N-acetyl-alpha-D-muramoyl-L-alanine + D-glutamate + ATP = UDP-N-acetyl-alpha-D-muramoyl-L-alanyl-D-glutamate + ADP + phosphate + H(+)</text>
        <dbReference type="Rhea" id="RHEA:16429"/>
        <dbReference type="ChEBI" id="CHEBI:15378"/>
        <dbReference type="ChEBI" id="CHEBI:29986"/>
        <dbReference type="ChEBI" id="CHEBI:30616"/>
        <dbReference type="ChEBI" id="CHEBI:43474"/>
        <dbReference type="ChEBI" id="CHEBI:83898"/>
        <dbReference type="ChEBI" id="CHEBI:83900"/>
        <dbReference type="ChEBI" id="CHEBI:456216"/>
        <dbReference type="EC" id="6.3.2.9"/>
    </reaction>
</comment>
<feature type="binding site" evidence="19">
    <location>
        <begin position="118"/>
        <end position="124"/>
    </location>
    <ligand>
        <name>ATP</name>
        <dbReference type="ChEBI" id="CHEBI:30616"/>
    </ligand>
</feature>
<dbReference type="InterPro" id="IPR013221">
    <property type="entry name" value="Mur_ligase_cen"/>
</dbReference>
<evidence type="ECO:0000256" key="4">
    <source>
        <dbReference type="ARBA" id="ARBA00010416"/>
    </source>
</evidence>
<evidence type="ECO:0000256" key="2">
    <source>
        <dbReference type="ARBA" id="ARBA00004496"/>
    </source>
</evidence>
<dbReference type="Pfam" id="PF08245">
    <property type="entry name" value="Mur_ligase_M"/>
    <property type="match status" value="1"/>
</dbReference>
<keyword evidence="13 19" id="KW-0573">Peptidoglycan synthesis</keyword>
<keyword evidence="24" id="KW-1185">Reference proteome</keyword>
<dbReference type="PATRIC" id="fig|1423812.3.peg.1500"/>
<dbReference type="Gene3D" id="3.40.50.720">
    <property type="entry name" value="NAD(P)-binding Rossmann-like Domain"/>
    <property type="match status" value="1"/>
</dbReference>
<comment type="similarity">
    <text evidence="4 19">Belongs to the MurCDEF family.</text>
</comment>
<dbReference type="Proteomes" id="UP000051155">
    <property type="component" value="Unassembled WGS sequence"/>
</dbReference>
<evidence type="ECO:0000256" key="7">
    <source>
        <dbReference type="ARBA" id="ARBA00022490"/>
    </source>
</evidence>
<dbReference type="InterPro" id="IPR036565">
    <property type="entry name" value="Mur-like_cat_sf"/>
</dbReference>
<keyword evidence="10 19" id="KW-0547">Nucleotide-binding</keyword>
<dbReference type="NCBIfam" id="TIGR01087">
    <property type="entry name" value="murD"/>
    <property type="match status" value="1"/>
</dbReference>
<dbReference type="UniPathway" id="UPA00219"/>
<dbReference type="InterPro" id="IPR018109">
    <property type="entry name" value="Folylpolyglutamate_synth_CS"/>
</dbReference>
<evidence type="ECO:0000256" key="11">
    <source>
        <dbReference type="ARBA" id="ARBA00022840"/>
    </source>
</evidence>
<keyword evidence="15 19" id="KW-0961">Cell wall biogenesis/degradation</keyword>
<evidence type="ECO:0000256" key="8">
    <source>
        <dbReference type="ARBA" id="ARBA00022598"/>
    </source>
</evidence>
<dbReference type="Gene3D" id="3.40.1190.10">
    <property type="entry name" value="Mur-like, catalytic domain"/>
    <property type="match status" value="1"/>
</dbReference>
<evidence type="ECO:0000256" key="6">
    <source>
        <dbReference type="ARBA" id="ARBA00015655"/>
    </source>
</evidence>
<dbReference type="GO" id="GO:0005737">
    <property type="term" value="C:cytoplasm"/>
    <property type="evidence" value="ECO:0007669"/>
    <property type="project" value="UniProtKB-SubCell"/>
</dbReference>
<dbReference type="SUPFAM" id="SSF53623">
    <property type="entry name" value="MurD-like peptide ligases, catalytic domain"/>
    <property type="match status" value="1"/>
</dbReference>
<gene>
    <name evidence="19" type="primary">murD</name>
    <name evidence="23" type="ORF">FD20_GL001411</name>
</gene>
<evidence type="ECO:0000256" key="16">
    <source>
        <dbReference type="ARBA" id="ARBA00030398"/>
    </source>
</evidence>
<keyword evidence="8 19" id="KW-0436">Ligase</keyword>
<evidence type="ECO:0000256" key="18">
    <source>
        <dbReference type="ARBA" id="ARBA00047632"/>
    </source>
</evidence>
<sequence>MKEITNYKNMRILVIGLGKSGFNAAKLLHKLGAQVTVNDLKTPKDDKIVTDLEDKGIQVITGSHPLSLLDKTELIVKNPGIPYSNVLVSAAIKQKIQIITEPELAYEILEAQMIGITGTNGKTTTTTMISLMLNQDRQKGHAYVAGNIGVPASKVAQKATSDDVMVSELSSFQLLGITKLHPHIAVLTNIYEAHTDYHGSRENYIKAKMRITMNQDENDFFVVNWDSEEWQNLSKQSHAKVIPFSRQDKIETGAYEKNGFLYYRDEKIMAAEDIKVPGSHNVENALAALTVAKLMGQTTESIVEVLKTFSGVRHRTQYVTTVNNRKFYNDSKATNMEATEKALSGFKSPIVLLAGGLDRGFTFERLIPYFKNVSKMIVFGETADLMAEAGKKAGISEIKHSKNVVSAVPLAYEMSHKGDIILLSPACASWDQYPTFEVRGDMYIDAIEKLVKKVEEEK</sequence>
<evidence type="ECO:0000256" key="19">
    <source>
        <dbReference type="HAMAP-Rule" id="MF_00639"/>
    </source>
</evidence>
<comment type="function">
    <text evidence="1 19 20">Cell wall formation. Catalyzes the addition of glutamate to the nucleotide precursor UDP-N-acetylmuramoyl-L-alanine (UMA).</text>
</comment>
<evidence type="ECO:0000256" key="20">
    <source>
        <dbReference type="RuleBase" id="RU003664"/>
    </source>
</evidence>
<keyword evidence="14 19" id="KW-0131">Cell cycle</keyword>
<dbReference type="PANTHER" id="PTHR43692">
    <property type="entry name" value="UDP-N-ACETYLMURAMOYLALANINE--D-GLUTAMATE LIGASE"/>
    <property type="match status" value="1"/>
</dbReference>
<dbReference type="GO" id="GO:0009252">
    <property type="term" value="P:peptidoglycan biosynthetic process"/>
    <property type="evidence" value="ECO:0007669"/>
    <property type="project" value="UniProtKB-UniRule"/>
</dbReference>
<name>A0A0R1Q8K4_9LACO</name>
<dbReference type="Gene3D" id="3.90.190.20">
    <property type="entry name" value="Mur ligase, C-terminal domain"/>
    <property type="match status" value="1"/>
</dbReference>
<dbReference type="GO" id="GO:0005524">
    <property type="term" value="F:ATP binding"/>
    <property type="evidence" value="ECO:0007669"/>
    <property type="project" value="UniProtKB-UniRule"/>
</dbReference>
<evidence type="ECO:0000256" key="15">
    <source>
        <dbReference type="ARBA" id="ARBA00023316"/>
    </source>
</evidence>
<feature type="domain" description="Mur ligase central" evidence="22">
    <location>
        <begin position="116"/>
        <end position="292"/>
    </location>
</feature>
<dbReference type="InterPro" id="IPR004101">
    <property type="entry name" value="Mur_ligase_C"/>
</dbReference>
<dbReference type="OrthoDB" id="9809796at2"/>
<accession>A0A0R1Q8K4</accession>
<evidence type="ECO:0000256" key="3">
    <source>
        <dbReference type="ARBA" id="ARBA00004752"/>
    </source>
</evidence>
<dbReference type="Pfam" id="PF21799">
    <property type="entry name" value="MurD-like_N"/>
    <property type="match status" value="1"/>
</dbReference>
<evidence type="ECO:0000256" key="12">
    <source>
        <dbReference type="ARBA" id="ARBA00022960"/>
    </source>
</evidence>
<evidence type="ECO:0000259" key="22">
    <source>
        <dbReference type="Pfam" id="PF08245"/>
    </source>
</evidence>
<dbReference type="SUPFAM" id="SSF51984">
    <property type="entry name" value="MurCD N-terminal domain"/>
    <property type="match status" value="1"/>
</dbReference>
<evidence type="ECO:0000256" key="13">
    <source>
        <dbReference type="ARBA" id="ARBA00022984"/>
    </source>
</evidence>
<dbReference type="EMBL" id="AZEG01000003">
    <property type="protein sequence ID" value="KRL38693.1"/>
    <property type="molecule type" value="Genomic_DNA"/>
</dbReference>
<evidence type="ECO:0000256" key="9">
    <source>
        <dbReference type="ARBA" id="ARBA00022618"/>
    </source>
</evidence>
<dbReference type="EC" id="6.3.2.9" evidence="5 19"/>
<dbReference type="GO" id="GO:0008360">
    <property type="term" value="P:regulation of cell shape"/>
    <property type="evidence" value="ECO:0007669"/>
    <property type="project" value="UniProtKB-KW"/>
</dbReference>
<evidence type="ECO:0000256" key="14">
    <source>
        <dbReference type="ARBA" id="ARBA00023306"/>
    </source>
</evidence>
<keyword evidence="7 19" id="KW-0963">Cytoplasm</keyword>
<comment type="caution">
    <text evidence="23">The sequence shown here is derived from an EMBL/GenBank/DDBJ whole genome shotgun (WGS) entry which is preliminary data.</text>
</comment>
<comment type="pathway">
    <text evidence="3 19 20">Cell wall biogenesis; peptidoglycan biosynthesis.</text>
</comment>
<evidence type="ECO:0000256" key="5">
    <source>
        <dbReference type="ARBA" id="ARBA00012212"/>
    </source>
</evidence>
<dbReference type="STRING" id="1423812.FD20_GL001411"/>
<dbReference type="GO" id="GO:0071555">
    <property type="term" value="P:cell wall organization"/>
    <property type="evidence" value="ECO:0007669"/>
    <property type="project" value="UniProtKB-KW"/>
</dbReference>
<dbReference type="Pfam" id="PF02875">
    <property type="entry name" value="Mur_ligase_C"/>
    <property type="match status" value="1"/>
</dbReference>
<feature type="domain" description="Mur ligase C-terminal" evidence="21">
    <location>
        <begin position="314"/>
        <end position="427"/>
    </location>
</feature>
<evidence type="ECO:0000256" key="10">
    <source>
        <dbReference type="ARBA" id="ARBA00022741"/>
    </source>
</evidence>
<evidence type="ECO:0000313" key="23">
    <source>
        <dbReference type="EMBL" id="KRL38693.1"/>
    </source>
</evidence>
<dbReference type="PROSITE" id="PS01011">
    <property type="entry name" value="FOLYLPOLYGLU_SYNT_1"/>
    <property type="match status" value="1"/>
</dbReference>
<dbReference type="InterPro" id="IPR036615">
    <property type="entry name" value="Mur_ligase_C_dom_sf"/>
</dbReference>
<dbReference type="PANTHER" id="PTHR43692:SF1">
    <property type="entry name" value="UDP-N-ACETYLMURAMOYLALANINE--D-GLUTAMATE LIGASE"/>
    <property type="match status" value="1"/>
</dbReference>
<dbReference type="SUPFAM" id="SSF53244">
    <property type="entry name" value="MurD-like peptide ligases, peptide-binding domain"/>
    <property type="match status" value="1"/>
</dbReference>
<organism evidence="23 24">
    <name type="scientific">Liquorilactobacillus uvarum DSM 19971</name>
    <dbReference type="NCBI Taxonomy" id="1423812"/>
    <lineage>
        <taxon>Bacteria</taxon>
        <taxon>Bacillati</taxon>
        <taxon>Bacillota</taxon>
        <taxon>Bacilli</taxon>
        <taxon>Lactobacillales</taxon>
        <taxon>Lactobacillaceae</taxon>
        <taxon>Liquorilactobacillus</taxon>
    </lineage>
</organism>
<dbReference type="GO" id="GO:0004326">
    <property type="term" value="F:tetrahydrofolylpolyglutamate synthase activity"/>
    <property type="evidence" value="ECO:0007669"/>
    <property type="project" value="InterPro"/>
</dbReference>
<dbReference type="InterPro" id="IPR005762">
    <property type="entry name" value="MurD"/>
</dbReference>
<dbReference type="RefSeq" id="WP_057736018.1">
    <property type="nucleotide sequence ID" value="NZ_AZEG01000003.1"/>
</dbReference>
<keyword evidence="11 19" id="KW-0067">ATP-binding</keyword>
<keyword evidence="12 19" id="KW-0133">Cell shape</keyword>
<evidence type="ECO:0000313" key="24">
    <source>
        <dbReference type="Proteomes" id="UP000051155"/>
    </source>
</evidence>